<dbReference type="RefSeq" id="XP_013268733.1">
    <property type="nucleotide sequence ID" value="XM_013413279.1"/>
</dbReference>
<feature type="transmembrane region" description="Helical" evidence="3">
    <location>
        <begin position="467"/>
        <end position="489"/>
    </location>
</feature>
<dbReference type="PANTHER" id="PTHR46494:SF1">
    <property type="entry name" value="CORA FAMILY METAL ION TRANSPORTER (EUROFUNG)"/>
    <property type="match status" value="1"/>
</dbReference>
<dbReference type="GO" id="GO:0005886">
    <property type="term" value="C:plasma membrane"/>
    <property type="evidence" value="ECO:0007669"/>
    <property type="project" value="UniProtKB-SubCell"/>
</dbReference>
<dbReference type="InterPro" id="IPR045861">
    <property type="entry name" value="CorA_cytoplasmic_dom"/>
</dbReference>
<dbReference type="AlphaFoldDB" id="A0A0D2FHZ1"/>
<dbReference type="GO" id="GO:0050897">
    <property type="term" value="F:cobalt ion binding"/>
    <property type="evidence" value="ECO:0007669"/>
    <property type="project" value="TreeGrafter"/>
</dbReference>
<evidence type="ECO:0000313" key="4">
    <source>
        <dbReference type="EMBL" id="KIX01597.1"/>
    </source>
</evidence>
<keyword evidence="3" id="KW-0472">Membrane</keyword>
<dbReference type="GO" id="GO:0000287">
    <property type="term" value="F:magnesium ion binding"/>
    <property type="evidence" value="ECO:0007669"/>
    <property type="project" value="TreeGrafter"/>
</dbReference>
<feature type="transmembrane region" description="Helical" evidence="3">
    <location>
        <begin position="501"/>
        <end position="523"/>
    </location>
</feature>
<keyword evidence="3" id="KW-0812">Transmembrane</keyword>
<dbReference type="GO" id="GO:0015095">
    <property type="term" value="F:magnesium ion transmembrane transporter activity"/>
    <property type="evidence" value="ECO:0007669"/>
    <property type="project" value="TreeGrafter"/>
</dbReference>
<keyword evidence="5" id="KW-1185">Reference proteome</keyword>
<reference evidence="4 5" key="1">
    <citation type="submission" date="2015-01" db="EMBL/GenBank/DDBJ databases">
        <title>The Genome Sequence of Rhinocladiella mackenzie CBS 650.93.</title>
        <authorList>
            <consortium name="The Broad Institute Genomics Platform"/>
            <person name="Cuomo C."/>
            <person name="de Hoog S."/>
            <person name="Gorbushina A."/>
            <person name="Stielow B."/>
            <person name="Teixiera M."/>
            <person name="Abouelleil A."/>
            <person name="Chapman S.B."/>
            <person name="Priest M."/>
            <person name="Young S.K."/>
            <person name="Wortman J."/>
            <person name="Nusbaum C."/>
            <person name="Birren B."/>
        </authorList>
    </citation>
    <scope>NUCLEOTIDE SEQUENCE [LARGE SCALE GENOMIC DNA]</scope>
    <source>
        <strain evidence="4 5">CBS 650.93</strain>
    </source>
</reference>
<dbReference type="GO" id="GO:0015087">
    <property type="term" value="F:cobalt ion transmembrane transporter activity"/>
    <property type="evidence" value="ECO:0007669"/>
    <property type="project" value="TreeGrafter"/>
</dbReference>
<keyword evidence="3" id="KW-1133">Transmembrane helix</keyword>
<dbReference type="SUPFAM" id="SSF143865">
    <property type="entry name" value="CorA soluble domain-like"/>
    <property type="match status" value="1"/>
</dbReference>
<evidence type="ECO:0000256" key="2">
    <source>
        <dbReference type="SAM" id="MobiDB-lite"/>
    </source>
</evidence>
<evidence type="ECO:0000313" key="5">
    <source>
        <dbReference type="Proteomes" id="UP000053617"/>
    </source>
</evidence>
<feature type="region of interest" description="Disordered" evidence="2">
    <location>
        <begin position="105"/>
        <end position="153"/>
    </location>
</feature>
<dbReference type="GeneID" id="25297394"/>
<dbReference type="Proteomes" id="UP000053617">
    <property type="component" value="Unassembled WGS sequence"/>
</dbReference>
<dbReference type="HOGENOM" id="CLU_015417_2_0_1"/>
<gene>
    <name evidence="4" type="ORF">Z518_09323</name>
</gene>
<accession>A0A0D2FHZ1</accession>
<feature type="compositionally biased region" description="Low complexity" evidence="2">
    <location>
        <begin position="108"/>
        <end position="133"/>
    </location>
</feature>
<name>A0A0D2FHZ1_9EURO</name>
<dbReference type="VEuPathDB" id="FungiDB:Z518_09323"/>
<proteinExistence type="predicted"/>
<evidence type="ECO:0000256" key="3">
    <source>
        <dbReference type="SAM" id="Phobius"/>
    </source>
</evidence>
<evidence type="ECO:0008006" key="6">
    <source>
        <dbReference type="Google" id="ProtNLM"/>
    </source>
</evidence>
<dbReference type="PANTHER" id="PTHR46494">
    <property type="entry name" value="CORA FAMILY METAL ION TRANSPORTER (EUROFUNG)"/>
    <property type="match status" value="1"/>
</dbReference>
<comment type="subcellular location">
    <subcellularLocation>
        <location evidence="1">Cell membrane</location>
        <topology evidence="1">Multi-pass membrane protein</topology>
    </subcellularLocation>
</comment>
<dbReference type="OrthoDB" id="5430812at2759"/>
<protein>
    <recommendedName>
        <fullName evidence="6">ADP-ribosylation factor</fullName>
    </recommendedName>
</protein>
<evidence type="ECO:0000256" key="1">
    <source>
        <dbReference type="ARBA" id="ARBA00004651"/>
    </source>
</evidence>
<dbReference type="STRING" id="1442369.A0A0D2FHZ1"/>
<sequence>MAKINPPAARKVYNLDEETAFQQCTAKLTDPTTENFIVRFESSEAKCAVDVSQEEALKWLQAENRSATQALWLNFWTSDSQRTTIAAVAKKYGLSPRLTRLLCPARKSATQTPSTASTNSSSSSTSSGQRTPTARMTDVEKGIPPSSDAIQSKPKATVKDINFGDVVNDLWHFCSIDFGHHFIHVGFNTLFSSSESKNEDPSKPSGQRIWTSLLICDDGTVISVFDRPVNPEAYKDTRSHVVNIFRHLSKHHNHNNTLDALMQVRVRWNEPAGTGYSPTEAASLLFYYLFDDWWSTYALLARREHPYRDTLEELRQLMFEAADVSLIKQVHDVGRQLTVLKLMYQSYELIVSRLLHRQRSTKDANIGPLSAGNGSHFHDIRIYHDTAASQLAQDEHIFLDEDSMHSVKLSFSAVVRFERLLDRIRLYALTEIEECLKEKESLVLMNFNLVALKESQAVERLTRTTVLLAKATILFLPVSLMTGYFSIQLPEVAEKYTLKTYWLSFLVVSLLSMVFLLVFGVTTHTVEGKTIYRSITGIILDKGKRKKQ</sequence>
<dbReference type="EMBL" id="KN847481">
    <property type="protein sequence ID" value="KIX01597.1"/>
    <property type="molecule type" value="Genomic_DNA"/>
</dbReference>
<organism evidence="4 5">
    <name type="scientific">Rhinocladiella mackenziei CBS 650.93</name>
    <dbReference type="NCBI Taxonomy" id="1442369"/>
    <lineage>
        <taxon>Eukaryota</taxon>
        <taxon>Fungi</taxon>
        <taxon>Dikarya</taxon>
        <taxon>Ascomycota</taxon>
        <taxon>Pezizomycotina</taxon>
        <taxon>Eurotiomycetes</taxon>
        <taxon>Chaetothyriomycetidae</taxon>
        <taxon>Chaetothyriales</taxon>
        <taxon>Herpotrichiellaceae</taxon>
        <taxon>Rhinocladiella</taxon>
    </lineage>
</organism>